<keyword evidence="3" id="KW-0396">Initiation factor</keyword>
<feature type="region of interest" description="Disordered" evidence="1">
    <location>
        <begin position="82"/>
        <end position="105"/>
    </location>
</feature>
<evidence type="ECO:0000313" key="3">
    <source>
        <dbReference type="EMBL" id="QGN13609.1"/>
    </source>
</evidence>
<evidence type="ECO:0000313" key="4">
    <source>
        <dbReference type="Proteomes" id="UP000422736"/>
    </source>
</evidence>
<dbReference type="Proteomes" id="UP000422736">
    <property type="component" value="Chromosome 1"/>
</dbReference>
<feature type="compositionally biased region" description="Acidic residues" evidence="1">
    <location>
        <begin position="144"/>
        <end position="156"/>
    </location>
</feature>
<feature type="compositionally biased region" description="Acidic residues" evidence="1">
    <location>
        <begin position="329"/>
        <end position="341"/>
    </location>
</feature>
<accession>A0ABX6EN43</accession>
<feature type="domain" description="Rrn9" evidence="2">
    <location>
        <begin position="16"/>
        <end position="81"/>
    </location>
</feature>
<feature type="region of interest" description="Disordered" evidence="1">
    <location>
        <begin position="299"/>
        <end position="341"/>
    </location>
</feature>
<gene>
    <name evidence="3" type="primary">RRN9</name>
    <name evidence="3" type="ORF">FIM1_251</name>
</gene>
<keyword evidence="3" id="KW-0648">Protein biosynthesis</keyword>
<sequence>MDSQLVRDAVDLLATLDQEQRNDLSVHLYSAHLLKHLLYRANKDEKKILRTETFVKTVLKEDWTAWPSENVIIDPNTTSLYEDQSVTETQKTRSESGLEPGQLDQESLNHATDMLYGELNAFWQQKLKESFNNGKARDEKEQQDVEEEGEGTEEETEGNKEKFNGYAGTVLDINQMDLPDDIFQNTLFKLDQFIGTLHLDAAEKNTISLSTVPNKPQIKLTKEELGSVQTQSLKGKAKYDYKDIIVHACASGEDMSQEYLKAVELFQDLPKTLDKSQFVLPDSFLNKFTHINLGTFDDSQGSSDDSNLNNTGVKHKKKKKTKNSKQIQEEEEITDEPEKESEAESFVELKRIFGDRRNDPNARREARLLLRKDEFARDKKMFFTVLEHQKKGYSSTLKRKPKKKLNTYGDALDIDTDYGFADLD</sequence>
<organism evidence="3 4">
    <name type="scientific">Kluyveromyces marxianus</name>
    <name type="common">Yeast</name>
    <name type="synonym">Candida kefyr</name>
    <dbReference type="NCBI Taxonomy" id="4911"/>
    <lineage>
        <taxon>Eukaryota</taxon>
        <taxon>Fungi</taxon>
        <taxon>Dikarya</taxon>
        <taxon>Ascomycota</taxon>
        <taxon>Saccharomycotina</taxon>
        <taxon>Saccharomycetes</taxon>
        <taxon>Saccharomycetales</taxon>
        <taxon>Saccharomycetaceae</taxon>
        <taxon>Kluyveromyces</taxon>
    </lineage>
</organism>
<dbReference type="EMBL" id="CP015054">
    <property type="protein sequence ID" value="QGN13609.1"/>
    <property type="molecule type" value="Genomic_DNA"/>
</dbReference>
<feature type="compositionally biased region" description="Basic residues" evidence="1">
    <location>
        <begin position="313"/>
        <end position="323"/>
    </location>
</feature>
<evidence type="ECO:0000256" key="1">
    <source>
        <dbReference type="SAM" id="MobiDB-lite"/>
    </source>
</evidence>
<feature type="compositionally biased region" description="Polar residues" evidence="1">
    <location>
        <begin position="299"/>
        <end position="312"/>
    </location>
</feature>
<reference evidence="3 4" key="1">
    <citation type="submission" date="2016-03" db="EMBL/GenBank/DDBJ databases">
        <title>How can Kluyveromyces marxianus grow so fast - potential evolutionary course in Saccharomyces Complex revealed by comparative genomics.</title>
        <authorList>
            <person name="Mo W."/>
            <person name="Lu W."/>
            <person name="Yang X."/>
            <person name="Qi J."/>
            <person name="Lv H."/>
        </authorList>
    </citation>
    <scope>NUCLEOTIDE SEQUENCE [LARGE SCALE GENOMIC DNA]</scope>
    <source>
        <strain evidence="3 4">FIM1</strain>
    </source>
</reference>
<dbReference type="InterPro" id="IPR019622">
    <property type="entry name" value="Rrn9_dom"/>
</dbReference>
<proteinExistence type="predicted"/>
<evidence type="ECO:0000259" key="2">
    <source>
        <dbReference type="Pfam" id="PF10680"/>
    </source>
</evidence>
<dbReference type="Pfam" id="PF10680">
    <property type="entry name" value="RRN9"/>
    <property type="match status" value="1"/>
</dbReference>
<feature type="region of interest" description="Disordered" evidence="1">
    <location>
        <begin position="133"/>
        <end position="162"/>
    </location>
</feature>
<protein>
    <submittedName>
        <fullName evidence="3">RNA polymerase I-specific transcription initiation factor RRN9</fullName>
    </submittedName>
</protein>
<name>A0ABX6EN43_KLUMA</name>
<reference evidence="3 4" key="2">
    <citation type="submission" date="2019-11" db="EMBL/GenBank/DDBJ databases">
        <authorList>
            <person name="Lu H."/>
        </authorList>
    </citation>
    <scope>NUCLEOTIDE SEQUENCE [LARGE SCALE GENOMIC DNA]</scope>
    <source>
        <strain evidence="3 4">FIM1</strain>
    </source>
</reference>
<keyword evidence="4" id="KW-1185">Reference proteome</keyword>
<dbReference type="GO" id="GO:0003743">
    <property type="term" value="F:translation initiation factor activity"/>
    <property type="evidence" value="ECO:0007669"/>
    <property type="project" value="UniProtKB-KW"/>
</dbReference>